<dbReference type="OrthoDB" id="4337460at2"/>
<reference evidence="2 3" key="1">
    <citation type="submission" date="2019-07" db="EMBL/GenBank/DDBJ databases">
        <title>New species of Amycolatopsis and Streptomyces.</title>
        <authorList>
            <person name="Duangmal K."/>
            <person name="Teo W.F.A."/>
            <person name="Lipun K."/>
        </authorList>
    </citation>
    <scope>NUCLEOTIDE SEQUENCE [LARGE SCALE GENOMIC DNA]</scope>
    <source>
        <strain evidence="2 3">NBRC 109810</strain>
    </source>
</reference>
<sequence length="102" mass="10651">MSEHLSIPQLAGVAVLALAAAVVWVMCLTRVLRRGHDDSRGGVSGWRSGPADLVALPVLPAPSVLSGLPAQRQSGPQLESVELTPAEEDAFAGLVRRFGTGR</sequence>
<comment type="caution">
    <text evidence="2">The sequence shown here is derived from an EMBL/GenBank/DDBJ whole genome shotgun (WGS) entry which is preliminary data.</text>
</comment>
<keyword evidence="1" id="KW-0812">Transmembrane</keyword>
<proteinExistence type="predicted"/>
<accession>A0A5N8VS93</accession>
<dbReference type="EMBL" id="VJZD01000323">
    <property type="protein sequence ID" value="MPY37526.1"/>
    <property type="molecule type" value="Genomic_DNA"/>
</dbReference>
<keyword evidence="1" id="KW-1133">Transmembrane helix</keyword>
<evidence type="ECO:0000313" key="3">
    <source>
        <dbReference type="Proteomes" id="UP000325849"/>
    </source>
</evidence>
<dbReference type="AlphaFoldDB" id="A0A5N8VS93"/>
<keyword evidence="3" id="KW-1185">Reference proteome</keyword>
<evidence type="ECO:0000256" key="1">
    <source>
        <dbReference type="SAM" id="Phobius"/>
    </source>
</evidence>
<protein>
    <submittedName>
        <fullName evidence="2">Uncharacterized protein</fullName>
    </submittedName>
</protein>
<gene>
    <name evidence="2" type="ORF">FNH09_41870</name>
</gene>
<organism evidence="2 3">
    <name type="scientific">Streptomyces adustus</name>
    <dbReference type="NCBI Taxonomy" id="1609272"/>
    <lineage>
        <taxon>Bacteria</taxon>
        <taxon>Bacillati</taxon>
        <taxon>Actinomycetota</taxon>
        <taxon>Actinomycetes</taxon>
        <taxon>Kitasatosporales</taxon>
        <taxon>Streptomycetaceae</taxon>
        <taxon>Streptomyces</taxon>
    </lineage>
</organism>
<feature type="transmembrane region" description="Helical" evidence="1">
    <location>
        <begin position="12"/>
        <end position="32"/>
    </location>
</feature>
<name>A0A5N8VS93_9ACTN</name>
<keyword evidence="1" id="KW-0472">Membrane</keyword>
<dbReference type="Proteomes" id="UP000325849">
    <property type="component" value="Unassembled WGS sequence"/>
</dbReference>
<evidence type="ECO:0000313" key="2">
    <source>
        <dbReference type="EMBL" id="MPY37526.1"/>
    </source>
</evidence>
<dbReference type="RefSeq" id="WP_152895094.1">
    <property type="nucleotide sequence ID" value="NZ_VJZD01000323.1"/>
</dbReference>